<comment type="similarity">
    <text evidence="2">Belongs to the histone-like Alba family.</text>
</comment>
<dbReference type="Gene3D" id="3.30.110.20">
    <property type="entry name" value="Alba-like domain"/>
    <property type="match status" value="1"/>
</dbReference>
<keyword evidence="7" id="KW-1185">Reference proteome</keyword>
<feature type="compositionally biased region" description="Basic residues" evidence="4">
    <location>
        <begin position="181"/>
        <end position="193"/>
    </location>
</feature>
<sequence>MNRYKKKDKPRAERPVIGRNEIRVTGQGMMSNYITYATTILQEDSGAEIVLKAMGGAISKSVFIAEIIKRRILGVHQITAIGSINITDVWEPLEEGLVPVELRRQISVIQITLSTKELDKTSPGYQSPISAEHVRPLAEYNRGGSSTRFRSLKRGRGKARGFEGTMPVESSGGFDDGVGRGRGRHRGRARPHGHQSGGRGLGATYPSETGVSAEDVRPNDAETAQHGTGRGESSKVVTTLGVRGQERERGRGRKSRTTGAFQAATKTASCSQQLHDYHICARV</sequence>
<evidence type="ECO:0000256" key="1">
    <source>
        <dbReference type="ARBA" id="ARBA00004123"/>
    </source>
</evidence>
<evidence type="ECO:0000313" key="7">
    <source>
        <dbReference type="Proteomes" id="UP001633002"/>
    </source>
</evidence>
<dbReference type="Pfam" id="PF01918">
    <property type="entry name" value="Alba"/>
    <property type="match status" value="1"/>
</dbReference>
<comment type="caution">
    <text evidence="6">The sequence shown here is derived from an EMBL/GenBank/DDBJ whole genome shotgun (WGS) entry which is preliminary data.</text>
</comment>
<dbReference type="InterPro" id="IPR036882">
    <property type="entry name" value="Alba-like_dom_sf"/>
</dbReference>
<reference evidence="6 7" key="1">
    <citation type="submission" date="2024-09" db="EMBL/GenBank/DDBJ databases">
        <title>Chromosome-scale assembly of Riccia sorocarpa.</title>
        <authorList>
            <person name="Paukszto L."/>
        </authorList>
    </citation>
    <scope>NUCLEOTIDE SEQUENCE [LARGE SCALE GENOMIC DNA]</scope>
    <source>
        <strain evidence="6">LP-2024</strain>
        <tissue evidence="6">Aerial parts of the thallus</tissue>
    </source>
</reference>
<evidence type="ECO:0000256" key="2">
    <source>
        <dbReference type="ARBA" id="ARBA00008018"/>
    </source>
</evidence>
<evidence type="ECO:0000256" key="4">
    <source>
        <dbReference type="SAM" id="MobiDB-lite"/>
    </source>
</evidence>
<dbReference type="SUPFAM" id="SSF82704">
    <property type="entry name" value="AlbA-like"/>
    <property type="match status" value="1"/>
</dbReference>
<comment type="subcellular location">
    <subcellularLocation>
        <location evidence="1">Nucleus</location>
    </subcellularLocation>
</comment>
<protein>
    <recommendedName>
        <fullName evidence="5">DNA/RNA-binding protein Alba-like domain-containing protein</fullName>
    </recommendedName>
</protein>
<dbReference type="Proteomes" id="UP001633002">
    <property type="component" value="Unassembled WGS sequence"/>
</dbReference>
<feature type="domain" description="DNA/RNA-binding protein Alba-like" evidence="5">
    <location>
        <begin position="20"/>
        <end position="82"/>
    </location>
</feature>
<evidence type="ECO:0000256" key="3">
    <source>
        <dbReference type="ARBA" id="ARBA00023242"/>
    </source>
</evidence>
<keyword evidence="3" id="KW-0539">Nucleus</keyword>
<feature type="region of interest" description="Disordered" evidence="4">
    <location>
        <begin position="140"/>
        <end position="260"/>
    </location>
</feature>
<dbReference type="PANTHER" id="PTHR13516">
    <property type="entry name" value="RIBONUCLEASE P SUBUNIT P25"/>
    <property type="match status" value="1"/>
</dbReference>
<dbReference type="InterPro" id="IPR051958">
    <property type="entry name" value="Alba-like_NAB"/>
</dbReference>
<dbReference type="PANTHER" id="PTHR13516:SF3">
    <property type="entry name" value="ALBA DNA_RNA-BINDING PROTEIN"/>
    <property type="match status" value="1"/>
</dbReference>
<feature type="compositionally biased region" description="Basic residues" evidence="4">
    <location>
        <begin position="150"/>
        <end position="159"/>
    </location>
</feature>
<dbReference type="AlphaFoldDB" id="A0ABD3GZZ9"/>
<evidence type="ECO:0000259" key="5">
    <source>
        <dbReference type="Pfam" id="PF01918"/>
    </source>
</evidence>
<gene>
    <name evidence="6" type="ORF">R1sor_001759</name>
</gene>
<proteinExistence type="inferred from homology"/>
<accession>A0ABD3GZZ9</accession>
<dbReference type="InterPro" id="IPR002775">
    <property type="entry name" value="DNA/RNA-bd_Alba-like"/>
</dbReference>
<name>A0ABD3GZZ9_9MARC</name>
<evidence type="ECO:0000313" key="6">
    <source>
        <dbReference type="EMBL" id="KAL3683737.1"/>
    </source>
</evidence>
<dbReference type="GO" id="GO:0005634">
    <property type="term" value="C:nucleus"/>
    <property type="evidence" value="ECO:0007669"/>
    <property type="project" value="UniProtKB-SubCell"/>
</dbReference>
<dbReference type="EMBL" id="JBJQOH010000006">
    <property type="protein sequence ID" value="KAL3683737.1"/>
    <property type="molecule type" value="Genomic_DNA"/>
</dbReference>
<organism evidence="6 7">
    <name type="scientific">Riccia sorocarpa</name>
    <dbReference type="NCBI Taxonomy" id="122646"/>
    <lineage>
        <taxon>Eukaryota</taxon>
        <taxon>Viridiplantae</taxon>
        <taxon>Streptophyta</taxon>
        <taxon>Embryophyta</taxon>
        <taxon>Marchantiophyta</taxon>
        <taxon>Marchantiopsida</taxon>
        <taxon>Marchantiidae</taxon>
        <taxon>Marchantiales</taxon>
        <taxon>Ricciaceae</taxon>
        <taxon>Riccia</taxon>
    </lineage>
</organism>